<dbReference type="InterPro" id="IPR008538">
    <property type="entry name" value="Uma2"/>
</dbReference>
<dbReference type="PANTHER" id="PTHR34107:SF8">
    <property type="entry name" value="UNIDENTIFIED OPEN READING FRAME"/>
    <property type="match status" value="1"/>
</dbReference>
<dbReference type="Pfam" id="PF05685">
    <property type="entry name" value="Uma2"/>
    <property type="match status" value="1"/>
</dbReference>
<comment type="caution">
    <text evidence="2">The sequence shown here is derived from an EMBL/GenBank/DDBJ whole genome shotgun (WGS) entry which is preliminary data.</text>
</comment>
<dbReference type="PANTHER" id="PTHR34107">
    <property type="entry name" value="SLL0198 PROTEIN-RELATED"/>
    <property type="match status" value="1"/>
</dbReference>
<dbReference type="PATRIC" id="fig|1618023.3.peg.379"/>
<dbReference type="OrthoDB" id="461333at2"/>
<dbReference type="SUPFAM" id="SSF52980">
    <property type="entry name" value="Restriction endonuclease-like"/>
    <property type="match status" value="1"/>
</dbReference>
<evidence type="ECO:0000313" key="2">
    <source>
        <dbReference type="EMBL" id="KJH70686.1"/>
    </source>
</evidence>
<sequence length="187" mass="21406">MVQIPSKSLTLAEFLKLPETKPASEYIDGQIIQKPMPQGKHSAIQGEFVPAINSIVKHKRLARAFPELRCTFGDRSIVPDIVVFTWENIPRDENGEIANIFSIAPDWTIEILSPDQSQTRVTKNILHCLKYGTQMGWLIDPEEQTIFIYRPKQEMEVFDEPDQVLPVPTFASNLRLTVKDLFAWLLE</sequence>
<dbReference type="InterPro" id="IPR011335">
    <property type="entry name" value="Restrct_endonuc-II-like"/>
</dbReference>
<accession>A0A0D8ZTX7</accession>
<gene>
    <name evidence="2" type="ORF">UH38_16640</name>
</gene>
<dbReference type="InterPro" id="IPR012296">
    <property type="entry name" value="Nuclease_put_TT1808"/>
</dbReference>
<dbReference type="STRING" id="1618023.UH38_16640"/>
<dbReference type="Gene3D" id="3.90.1570.10">
    <property type="entry name" value="tt1808, chain A"/>
    <property type="match status" value="1"/>
</dbReference>
<dbReference type="AlphaFoldDB" id="A0A0D8ZTX7"/>
<evidence type="ECO:0000259" key="1">
    <source>
        <dbReference type="Pfam" id="PF05685"/>
    </source>
</evidence>
<dbReference type="EMBL" id="JYON01000019">
    <property type="protein sequence ID" value="KJH70686.1"/>
    <property type="molecule type" value="Genomic_DNA"/>
</dbReference>
<organism evidence="2 3">
    <name type="scientific">Aliterella atlantica CENA595</name>
    <dbReference type="NCBI Taxonomy" id="1618023"/>
    <lineage>
        <taxon>Bacteria</taxon>
        <taxon>Bacillati</taxon>
        <taxon>Cyanobacteriota</taxon>
        <taxon>Cyanophyceae</taxon>
        <taxon>Chroococcidiopsidales</taxon>
        <taxon>Aliterellaceae</taxon>
        <taxon>Aliterella</taxon>
    </lineage>
</organism>
<protein>
    <recommendedName>
        <fullName evidence="1">Putative restriction endonuclease domain-containing protein</fullName>
    </recommendedName>
</protein>
<dbReference type="RefSeq" id="WP_045055804.1">
    <property type="nucleotide sequence ID" value="NZ_CAWMDP010000006.1"/>
</dbReference>
<proteinExistence type="predicted"/>
<dbReference type="Proteomes" id="UP000032452">
    <property type="component" value="Unassembled WGS sequence"/>
</dbReference>
<evidence type="ECO:0000313" key="3">
    <source>
        <dbReference type="Proteomes" id="UP000032452"/>
    </source>
</evidence>
<keyword evidence="3" id="KW-1185">Reference proteome</keyword>
<feature type="domain" description="Putative restriction endonuclease" evidence="1">
    <location>
        <begin position="12"/>
        <end position="178"/>
    </location>
</feature>
<dbReference type="CDD" id="cd06260">
    <property type="entry name" value="DUF820-like"/>
    <property type="match status" value="1"/>
</dbReference>
<reference evidence="2 3" key="1">
    <citation type="submission" date="2015-02" db="EMBL/GenBank/DDBJ databases">
        <title>Draft genome of a novel marine cyanobacterium (Chroococcales) isolated from South Atlantic Ocean.</title>
        <authorList>
            <person name="Rigonato J."/>
            <person name="Alvarenga D.O."/>
            <person name="Branco L.H."/>
            <person name="Varani A.M."/>
            <person name="Brandini F.P."/>
            <person name="Fiore M.F."/>
        </authorList>
    </citation>
    <scope>NUCLEOTIDE SEQUENCE [LARGE SCALE GENOMIC DNA]</scope>
    <source>
        <strain evidence="2 3">CENA595</strain>
    </source>
</reference>
<name>A0A0D8ZTX7_9CYAN</name>